<dbReference type="InterPro" id="IPR036388">
    <property type="entry name" value="WH-like_DNA-bd_sf"/>
</dbReference>
<evidence type="ECO:0000256" key="4">
    <source>
        <dbReference type="SAM" id="MobiDB-lite"/>
    </source>
</evidence>
<dbReference type="Proteomes" id="UP000245048">
    <property type="component" value="Unassembled WGS sequence"/>
</dbReference>
<dbReference type="GO" id="GO:0003700">
    <property type="term" value="F:DNA-binding transcription factor activity"/>
    <property type="evidence" value="ECO:0007669"/>
    <property type="project" value="InterPro"/>
</dbReference>
<dbReference type="Gene3D" id="1.10.10.10">
    <property type="entry name" value="Winged helix-like DNA-binding domain superfamily/Winged helix DNA-binding domain"/>
    <property type="match status" value="1"/>
</dbReference>
<dbReference type="Pfam" id="PF00392">
    <property type="entry name" value="GntR"/>
    <property type="match status" value="1"/>
</dbReference>
<dbReference type="InterPro" id="IPR000524">
    <property type="entry name" value="Tscrpt_reg_HTH_GntR"/>
</dbReference>
<keyword evidence="3" id="KW-0804">Transcription</keyword>
<dbReference type="PRINTS" id="PR00035">
    <property type="entry name" value="HTHGNTR"/>
</dbReference>
<evidence type="ECO:0000313" key="7">
    <source>
        <dbReference type="Proteomes" id="UP000245048"/>
    </source>
</evidence>
<dbReference type="Pfam" id="PF07729">
    <property type="entry name" value="FCD"/>
    <property type="match status" value="1"/>
</dbReference>
<reference evidence="7" key="1">
    <citation type="submission" date="2017-10" db="EMBL/GenBank/DDBJ databases">
        <authorList>
            <person name="Toshchakov S.V."/>
            <person name="Goeva M.A."/>
        </authorList>
    </citation>
    <scope>NUCLEOTIDE SEQUENCE [LARGE SCALE GENOMIC DNA]</scope>
    <source>
        <strain evidence="7">JR1/69-1-13</strain>
    </source>
</reference>
<gene>
    <name evidence="6" type="ORF">CR165_12580</name>
</gene>
<dbReference type="InterPro" id="IPR036390">
    <property type="entry name" value="WH_DNA-bd_sf"/>
</dbReference>
<dbReference type="InterPro" id="IPR008920">
    <property type="entry name" value="TF_FadR/GntR_C"/>
</dbReference>
<evidence type="ECO:0000256" key="3">
    <source>
        <dbReference type="ARBA" id="ARBA00023163"/>
    </source>
</evidence>
<dbReference type="PANTHER" id="PTHR43537">
    <property type="entry name" value="TRANSCRIPTIONAL REGULATOR, GNTR FAMILY"/>
    <property type="match status" value="1"/>
</dbReference>
<comment type="caution">
    <text evidence="6">The sequence shown here is derived from an EMBL/GenBank/DDBJ whole genome shotgun (WGS) entry which is preliminary data.</text>
</comment>
<accession>A0A2U1V3P6</accession>
<dbReference type="OrthoDB" id="9812290at2"/>
<feature type="domain" description="HTH gntR-type" evidence="5">
    <location>
        <begin position="26"/>
        <end position="93"/>
    </location>
</feature>
<evidence type="ECO:0000256" key="1">
    <source>
        <dbReference type="ARBA" id="ARBA00023015"/>
    </source>
</evidence>
<dbReference type="AlphaFoldDB" id="A0A2U1V3P6"/>
<dbReference type="InterPro" id="IPR011711">
    <property type="entry name" value="GntR_C"/>
</dbReference>
<keyword evidence="1" id="KW-0805">Transcription regulation</keyword>
<dbReference type="SUPFAM" id="SSF46785">
    <property type="entry name" value="Winged helix' DNA-binding domain"/>
    <property type="match status" value="1"/>
</dbReference>
<dbReference type="GO" id="GO:0003677">
    <property type="term" value="F:DNA binding"/>
    <property type="evidence" value="ECO:0007669"/>
    <property type="project" value="UniProtKB-KW"/>
</dbReference>
<evidence type="ECO:0000259" key="5">
    <source>
        <dbReference type="PROSITE" id="PS50949"/>
    </source>
</evidence>
<evidence type="ECO:0000256" key="2">
    <source>
        <dbReference type="ARBA" id="ARBA00023125"/>
    </source>
</evidence>
<dbReference type="SMART" id="SM00345">
    <property type="entry name" value="HTH_GNTR"/>
    <property type="match status" value="1"/>
</dbReference>
<dbReference type="PROSITE" id="PS50949">
    <property type="entry name" value="HTH_GNTR"/>
    <property type="match status" value="1"/>
</dbReference>
<evidence type="ECO:0000313" key="6">
    <source>
        <dbReference type="EMBL" id="PWC28522.1"/>
    </source>
</evidence>
<dbReference type="RefSeq" id="WP_109517343.1">
    <property type="nucleotide sequence ID" value="NZ_PDOA01000007.1"/>
</dbReference>
<name>A0A2U1V3P6_9PROT</name>
<keyword evidence="7" id="KW-1185">Reference proteome</keyword>
<dbReference type="SMART" id="SM00895">
    <property type="entry name" value="FCD"/>
    <property type="match status" value="1"/>
</dbReference>
<dbReference type="Gene3D" id="1.20.120.530">
    <property type="entry name" value="GntR ligand-binding domain-like"/>
    <property type="match status" value="1"/>
</dbReference>
<feature type="region of interest" description="Disordered" evidence="4">
    <location>
        <begin position="1"/>
        <end position="24"/>
    </location>
</feature>
<dbReference type="SUPFAM" id="SSF48008">
    <property type="entry name" value="GntR ligand-binding domain-like"/>
    <property type="match status" value="1"/>
</dbReference>
<keyword evidence="2" id="KW-0238">DNA-binding</keyword>
<feature type="compositionally biased region" description="Low complexity" evidence="4">
    <location>
        <begin position="7"/>
        <end position="24"/>
    </location>
</feature>
<proteinExistence type="predicted"/>
<sequence>MQDADLAPSTAASSAGAAENAPIARQTLHEQVASRLRDMVTDGRLAPGQRINEVALGQTLGVSRTPLREALKTLAGEGLVELVPARGAVVRAFTMQDVAESMEVLKVLEQQAARRACEHAPEAEIGRILALHAMMRERYAARDRLPYFKLNQAVHSAIVAASGNQTLARHYDMLQAQMKRIRFIGHEGADKWAAAMAEHEEMMECLARRDGAGLAAVVGRHHDRGVERMRGSL</sequence>
<dbReference type="CDD" id="cd07377">
    <property type="entry name" value="WHTH_GntR"/>
    <property type="match status" value="1"/>
</dbReference>
<protein>
    <submittedName>
        <fullName evidence="6">GntR family transcriptional regulator</fullName>
    </submittedName>
</protein>
<dbReference type="PANTHER" id="PTHR43537:SF50">
    <property type="entry name" value="TRANSCRIPTIONAL REGULATORY PROTEIN"/>
    <property type="match status" value="1"/>
</dbReference>
<dbReference type="EMBL" id="PDOA01000007">
    <property type="protein sequence ID" value="PWC28522.1"/>
    <property type="molecule type" value="Genomic_DNA"/>
</dbReference>
<organism evidence="6 7">
    <name type="scientific">Teichococcus aestuarii</name>
    <dbReference type="NCBI Taxonomy" id="568898"/>
    <lineage>
        <taxon>Bacteria</taxon>
        <taxon>Pseudomonadati</taxon>
        <taxon>Pseudomonadota</taxon>
        <taxon>Alphaproteobacteria</taxon>
        <taxon>Acetobacterales</taxon>
        <taxon>Roseomonadaceae</taxon>
        <taxon>Roseomonas</taxon>
    </lineage>
</organism>